<feature type="domain" description="EGF-like" evidence="7">
    <location>
        <begin position="42"/>
        <end position="91"/>
    </location>
</feature>
<keyword evidence="9" id="KW-1185">Reference proteome</keyword>
<feature type="domain" description="EGF-like calcium-binding" evidence="6">
    <location>
        <begin position="27"/>
        <end position="91"/>
    </location>
</feature>
<proteinExistence type="predicted"/>
<keyword evidence="2" id="KW-0732">Signal</keyword>
<accession>A0A3Q2YTX9</accession>
<keyword evidence="1" id="KW-0245">EGF-like domain</keyword>
<dbReference type="CDD" id="cd00054">
    <property type="entry name" value="EGF_CA"/>
    <property type="match status" value="2"/>
</dbReference>
<dbReference type="AlphaFoldDB" id="A0A3Q2YTX9"/>
<dbReference type="InterPro" id="IPR050751">
    <property type="entry name" value="ECM_structural_protein"/>
</dbReference>
<evidence type="ECO:0000256" key="4">
    <source>
        <dbReference type="ARBA" id="ARBA00023157"/>
    </source>
</evidence>
<protein>
    <recommendedName>
        <fullName evidence="10">EGF-like domain-containing protein</fullName>
    </recommendedName>
</protein>
<dbReference type="PANTHER" id="PTHR24034:SF209">
    <property type="entry name" value="EGF-LIKE DOMAIN-CONTAINING PROTEIN"/>
    <property type="match status" value="1"/>
</dbReference>
<evidence type="ECO:0000313" key="9">
    <source>
        <dbReference type="Proteomes" id="UP000264820"/>
    </source>
</evidence>
<dbReference type="InterPro" id="IPR001881">
    <property type="entry name" value="EGF-like_Ca-bd_dom"/>
</dbReference>
<evidence type="ECO:0000313" key="8">
    <source>
        <dbReference type="Ensembl" id="ENSHCOP00000017057.1"/>
    </source>
</evidence>
<keyword evidence="3" id="KW-0677">Repeat</keyword>
<evidence type="ECO:0000256" key="2">
    <source>
        <dbReference type="ARBA" id="ARBA00022729"/>
    </source>
</evidence>
<name>A0A3Q2YTX9_HIPCM</name>
<dbReference type="Ensembl" id="ENSHCOT00000028743.1">
    <property type="protein sequence ID" value="ENSHCOP00000017057.1"/>
    <property type="gene ID" value="ENSHCOG00000020891.1"/>
</dbReference>
<organism evidence="8 9">
    <name type="scientific">Hippocampus comes</name>
    <name type="common">Tiger tail seahorse</name>
    <dbReference type="NCBI Taxonomy" id="109280"/>
    <lineage>
        <taxon>Eukaryota</taxon>
        <taxon>Metazoa</taxon>
        <taxon>Chordata</taxon>
        <taxon>Craniata</taxon>
        <taxon>Vertebrata</taxon>
        <taxon>Euteleostomi</taxon>
        <taxon>Actinopterygii</taxon>
        <taxon>Neopterygii</taxon>
        <taxon>Teleostei</taxon>
        <taxon>Neoteleostei</taxon>
        <taxon>Acanthomorphata</taxon>
        <taxon>Syngnathiaria</taxon>
        <taxon>Syngnathiformes</taxon>
        <taxon>Syngnathoidei</taxon>
        <taxon>Syngnathidae</taxon>
        <taxon>Hippocampus</taxon>
    </lineage>
</organism>
<keyword evidence="4" id="KW-1015">Disulfide bond</keyword>
<keyword evidence="5" id="KW-0325">Glycoprotein</keyword>
<dbReference type="Gene3D" id="2.10.25.10">
    <property type="entry name" value="Laminin"/>
    <property type="match status" value="3"/>
</dbReference>
<evidence type="ECO:0000256" key="5">
    <source>
        <dbReference type="ARBA" id="ARBA00023180"/>
    </source>
</evidence>
<dbReference type="SMART" id="SM00181">
    <property type="entry name" value="EGF"/>
    <property type="match status" value="2"/>
</dbReference>
<evidence type="ECO:0000259" key="7">
    <source>
        <dbReference type="SMART" id="SM00181"/>
    </source>
</evidence>
<reference evidence="8" key="1">
    <citation type="submission" date="2025-08" db="UniProtKB">
        <authorList>
            <consortium name="Ensembl"/>
        </authorList>
    </citation>
    <scope>IDENTIFICATION</scope>
</reference>
<dbReference type="STRING" id="109280.ENSHCOP00000017057"/>
<evidence type="ECO:0000259" key="6">
    <source>
        <dbReference type="SMART" id="SM00179"/>
    </source>
</evidence>
<dbReference type="GO" id="GO:0005509">
    <property type="term" value="F:calcium ion binding"/>
    <property type="evidence" value="ECO:0007669"/>
    <property type="project" value="InterPro"/>
</dbReference>
<dbReference type="InterPro" id="IPR018097">
    <property type="entry name" value="EGF_Ca-bd_CS"/>
</dbReference>
<dbReference type="SUPFAM" id="SSF57196">
    <property type="entry name" value="EGF/Laminin"/>
    <property type="match status" value="3"/>
</dbReference>
<dbReference type="Proteomes" id="UP000264820">
    <property type="component" value="Unplaced"/>
</dbReference>
<dbReference type="SMART" id="SM00179">
    <property type="entry name" value="EGF_CA"/>
    <property type="match status" value="2"/>
</dbReference>
<dbReference type="Pfam" id="PF07645">
    <property type="entry name" value="EGF_CA"/>
    <property type="match status" value="2"/>
</dbReference>
<reference evidence="8" key="2">
    <citation type="submission" date="2025-09" db="UniProtKB">
        <authorList>
            <consortium name="Ensembl"/>
        </authorList>
    </citation>
    <scope>IDENTIFICATION</scope>
</reference>
<dbReference type="InterPro" id="IPR049883">
    <property type="entry name" value="NOTCH1_EGF-like"/>
</dbReference>
<dbReference type="InterPro" id="IPR000742">
    <property type="entry name" value="EGF"/>
</dbReference>
<dbReference type="PANTHER" id="PTHR24034">
    <property type="entry name" value="EGF-LIKE DOMAIN-CONTAINING PROTEIN"/>
    <property type="match status" value="1"/>
</dbReference>
<evidence type="ECO:0000256" key="1">
    <source>
        <dbReference type="ARBA" id="ARBA00022536"/>
    </source>
</evidence>
<evidence type="ECO:0008006" key="10">
    <source>
        <dbReference type="Google" id="ProtNLM"/>
    </source>
</evidence>
<dbReference type="PROSITE" id="PS01187">
    <property type="entry name" value="EGF_CA"/>
    <property type="match status" value="1"/>
</dbReference>
<evidence type="ECO:0000256" key="3">
    <source>
        <dbReference type="ARBA" id="ARBA00022737"/>
    </source>
</evidence>
<sequence>YSTRVFLGSNRLAVSDCLAGTLRGCVDIDECLEENWCPPTGECVNTPGSFRTTCCARADVCADGECVNTEGSFACRCRRGFVSNPESNACLGTRNHLLTHVCDADECASSGGSICGESERCENTIGSYRCLTSCEPGFRTSPSPSAPRDTSAEMRKCRGTCCGLHCLEISLRKRGLPSAQGKSSM</sequence>
<feature type="domain" description="EGF-like calcium-binding" evidence="6">
    <location>
        <begin position="103"/>
        <end position="158"/>
    </location>
</feature>
<dbReference type="FunFam" id="2.10.25.10:FF:000017">
    <property type="entry name" value="latent-transforming growth factor beta-binding protein 4 isoform X1"/>
    <property type="match status" value="1"/>
</dbReference>
<feature type="domain" description="EGF-like" evidence="7">
    <location>
        <begin position="106"/>
        <end position="158"/>
    </location>
</feature>